<dbReference type="InterPro" id="IPR036625">
    <property type="entry name" value="E3-bd_dom_sf"/>
</dbReference>
<dbReference type="EC" id="2.3.1.12" evidence="7"/>
<dbReference type="PANTHER" id="PTHR43798">
    <property type="entry name" value="MONOACYLGLYCEROL LIPASE"/>
    <property type="match status" value="1"/>
</dbReference>
<evidence type="ECO:0000313" key="8">
    <source>
        <dbReference type="Proteomes" id="UP000005324"/>
    </source>
</evidence>
<accession>D5RGN8</accession>
<feature type="region of interest" description="Disordered" evidence="4">
    <location>
        <begin position="82"/>
        <end position="127"/>
    </location>
</feature>
<evidence type="ECO:0000313" key="7">
    <source>
        <dbReference type="EMBL" id="EFH13539.1"/>
    </source>
</evidence>
<dbReference type="Proteomes" id="UP000005324">
    <property type="component" value="Unassembled WGS sequence"/>
</dbReference>
<keyword evidence="7" id="KW-0808">Transferase</keyword>
<dbReference type="InterPro" id="IPR004167">
    <property type="entry name" value="PSBD"/>
</dbReference>
<dbReference type="Pfam" id="PF12697">
    <property type="entry name" value="Abhydrolase_6"/>
    <property type="match status" value="1"/>
</dbReference>
<keyword evidence="3" id="KW-0450">Lipoyl</keyword>
<comment type="caution">
    <text evidence="7">The sequence shown here is derived from an EMBL/GenBank/DDBJ whole genome shotgun (WGS) entry which is preliminary data.</text>
</comment>
<proteinExistence type="inferred from homology"/>
<name>D5RGN8_9PROT</name>
<evidence type="ECO:0000256" key="4">
    <source>
        <dbReference type="SAM" id="MobiDB-lite"/>
    </source>
</evidence>
<reference evidence="7 8" key="1">
    <citation type="submission" date="2010-04" db="EMBL/GenBank/DDBJ databases">
        <authorList>
            <person name="Qin X."/>
            <person name="Bachman B."/>
            <person name="Battles P."/>
            <person name="Bell A."/>
            <person name="Bess C."/>
            <person name="Bickham C."/>
            <person name="Chaboub L."/>
            <person name="Chen D."/>
            <person name="Coyle M."/>
            <person name="Deiros D.R."/>
            <person name="Dinh H."/>
            <person name="Forbes L."/>
            <person name="Fowler G."/>
            <person name="Francisco L."/>
            <person name="Fu Q."/>
            <person name="Gubbala S."/>
            <person name="Hale W."/>
            <person name="Han Y."/>
            <person name="Hemphill L."/>
            <person name="Highlander S.K."/>
            <person name="Hirani K."/>
            <person name="Hogues M."/>
            <person name="Jackson L."/>
            <person name="Jakkamsetti A."/>
            <person name="Javaid M."/>
            <person name="Jiang H."/>
            <person name="Korchina V."/>
            <person name="Kovar C."/>
            <person name="Lara F."/>
            <person name="Lee S."/>
            <person name="Mata R."/>
            <person name="Mathew T."/>
            <person name="Moen C."/>
            <person name="Morales K."/>
            <person name="Munidasa M."/>
            <person name="Nazareth L."/>
            <person name="Ngo R."/>
            <person name="Nguyen L."/>
            <person name="Okwuonu G."/>
            <person name="Ongeri F."/>
            <person name="Patil S."/>
            <person name="Petrosino J."/>
            <person name="Pham C."/>
            <person name="Pham P."/>
            <person name="Pu L.-L."/>
            <person name="Puazo M."/>
            <person name="Raj R."/>
            <person name="Reid J."/>
            <person name="Rouhana J."/>
            <person name="Saada N."/>
            <person name="Shang Y."/>
            <person name="Simmons D."/>
            <person name="Thornton R."/>
            <person name="Warren J."/>
            <person name="Weissenberger G."/>
            <person name="Zhang J."/>
            <person name="Zhang L."/>
            <person name="Zhou C."/>
            <person name="Zhu D."/>
            <person name="Muzny D."/>
            <person name="Worley K."/>
            <person name="Gibbs R."/>
        </authorList>
    </citation>
    <scope>NUCLEOTIDE SEQUENCE [LARGE SCALE GENOMIC DNA]</scope>
    <source>
        <strain evidence="7 8">ATCC 49957</strain>
    </source>
</reference>
<dbReference type="RefSeq" id="WP_007005498.1">
    <property type="nucleotide sequence ID" value="NZ_GG770783.1"/>
</dbReference>
<dbReference type="OrthoDB" id="9804723at2"/>
<dbReference type="CDD" id="cd06849">
    <property type="entry name" value="lipoyl_domain"/>
    <property type="match status" value="1"/>
</dbReference>
<feature type="domain" description="Peripheral subunit-binding (PSBD)" evidence="6">
    <location>
        <begin position="128"/>
        <end position="165"/>
    </location>
</feature>
<dbReference type="InterPro" id="IPR003016">
    <property type="entry name" value="2-oxoA_DH_lipoyl-BS"/>
</dbReference>
<feature type="compositionally biased region" description="Low complexity" evidence="4">
    <location>
        <begin position="87"/>
        <end position="108"/>
    </location>
</feature>
<evidence type="ECO:0000256" key="3">
    <source>
        <dbReference type="ARBA" id="ARBA00022823"/>
    </source>
</evidence>
<keyword evidence="7" id="KW-0378">Hydrolase</keyword>
<dbReference type="PANTHER" id="PTHR43798:SF5">
    <property type="entry name" value="MONOACYLGLYCEROL LIPASE ABHD6"/>
    <property type="match status" value="1"/>
</dbReference>
<gene>
    <name evidence="7" type="primary">acoC</name>
    <name evidence="7" type="ORF">HMPREF0731_0247</name>
</gene>
<dbReference type="GO" id="GO:0004742">
    <property type="term" value="F:dihydrolipoyllysine-residue acetyltransferase activity"/>
    <property type="evidence" value="ECO:0007669"/>
    <property type="project" value="UniProtKB-EC"/>
</dbReference>
<dbReference type="EMBL" id="ADVL01000054">
    <property type="protein sequence ID" value="EFH13539.1"/>
    <property type="molecule type" value="Genomic_DNA"/>
</dbReference>
<dbReference type="HOGENOM" id="CLU_020336_13_2_5"/>
<dbReference type="Gene3D" id="3.40.50.1820">
    <property type="entry name" value="alpha/beta hydrolase"/>
    <property type="match status" value="1"/>
</dbReference>
<dbReference type="PRINTS" id="PR00111">
    <property type="entry name" value="ABHYDROLASE"/>
</dbReference>
<dbReference type="NCBIfam" id="NF011457">
    <property type="entry name" value="PRK14875.1"/>
    <property type="match status" value="1"/>
</dbReference>
<comment type="similarity">
    <text evidence="2">Belongs to the 2-oxoacid dehydrogenase family.</text>
</comment>
<dbReference type="GO" id="GO:0047372">
    <property type="term" value="F:monoacylglycerol lipase activity"/>
    <property type="evidence" value="ECO:0007669"/>
    <property type="project" value="TreeGrafter"/>
</dbReference>
<feature type="domain" description="Lipoyl-binding" evidence="5">
    <location>
        <begin position="2"/>
        <end position="77"/>
    </location>
</feature>
<dbReference type="Pfam" id="PF00364">
    <property type="entry name" value="Biotin_lipoyl"/>
    <property type="match status" value="1"/>
</dbReference>
<evidence type="ECO:0000256" key="2">
    <source>
        <dbReference type="ARBA" id="ARBA00007317"/>
    </source>
</evidence>
<keyword evidence="8" id="KW-1185">Reference proteome</keyword>
<sequence>MASEIILPRVDMDMATGRVALWHTEDGAAVEKGQALFEIETDKAAMEIEAPESGVLHIADARTGIDMPVGSVLGWITAAGEAPPRPAQDAPAAAPDAAVPVPEDAVSATAPREPALADATADGEMRPRATPQARRLADQFGLQLEDIPGSGPRGRIQAQDVQAAAEAAPALLATPPQPVSGAAVLHHVWLRRGQGVPSLLIHGFGSELASWRPLLASAAESGPVLAIDLPGHGRSPLAGGAGLEDLVDAVEATLQSLGLDAVHLVAHSLGGAVATALAARGSVAVRSLLLLAPAGLGPAMHAEFVQGFLRAGSTASLQPWLNLLVADAALLPGGLAAATLRQRQENRAMLEAQRRIAATLLPDGVQAIDTRALFGTLPMPVKLVLGQEDRILPWRQAMGLPGHVALHIFAGTGHMPQLERRQEVARLWAELRCAGN</sequence>
<evidence type="ECO:0000259" key="5">
    <source>
        <dbReference type="PROSITE" id="PS50968"/>
    </source>
</evidence>
<keyword evidence="7" id="KW-0012">Acyltransferase</keyword>
<dbReference type="GO" id="GO:0016020">
    <property type="term" value="C:membrane"/>
    <property type="evidence" value="ECO:0007669"/>
    <property type="project" value="TreeGrafter"/>
</dbReference>
<protein>
    <submittedName>
        <fullName evidence="7">Hydrolase, alpha/beta domain protein</fullName>
        <ecNumber evidence="7">2.3.1.12</ecNumber>
    </submittedName>
</protein>
<dbReference type="Pfam" id="PF02817">
    <property type="entry name" value="E3_binding"/>
    <property type="match status" value="1"/>
</dbReference>
<evidence type="ECO:0000256" key="1">
    <source>
        <dbReference type="ARBA" id="ARBA00001938"/>
    </source>
</evidence>
<dbReference type="GO" id="GO:0046464">
    <property type="term" value="P:acylglycerol catabolic process"/>
    <property type="evidence" value="ECO:0007669"/>
    <property type="project" value="TreeGrafter"/>
</dbReference>
<comment type="cofactor">
    <cofactor evidence="1">
        <name>(R)-lipoate</name>
        <dbReference type="ChEBI" id="CHEBI:83088"/>
    </cofactor>
</comment>
<dbReference type="PROSITE" id="PS50968">
    <property type="entry name" value="BIOTINYL_LIPOYL"/>
    <property type="match status" value="1"/>
</dbReference>
<dbReference type="InterPro" id="IPR029058">
    <property type="entry name" value="AB_hydrolase_fold"/>
</dbReference>
<dbReference type="PROSITE" id="PS51826">
    <property type="entry name" value="PSBD"/>
    <property type="match status" value="1"/>
</dbReference>
<evidence type="ECO:0000259" key="6">
    <source>
        <dbReference type="PROSITE" id="PS51826"/>
    </source>
</evidence>
<dbReference type="InterPro" id="IPR000089">
    <property type="entry name" value="Biotin_lipoyl"/>
</dbReference>
<dbReference type="Gene3D" id="2.40.50.100">
    <property type="match status" value="1"/>
</dbReference>
<organism evidence="7 8">
    <name type="scientific">Pseudoroseomonas cervicalis ATCC 49957</name>
    <dbReference type="NCBI Taxonomy" id="525371"/>
    <lineage>
        <taxon>Bacteria</taxon>
        <taxon>Pseudomonadati</taxon>
        <taxon>Pseudomonadota</taxon>
        <taxon>Alphaproteobacteria</taxon>
        <taxon>Acetobacterales</taxon>
        <taxon>Roseomonadaceae</taxon>
        <taxon>Roseomonas</taxon>
    </lineage>
</organism>
<dbReference type="AlphaFoldDB" id="D5RGN8"/>
<dbReference type="SUPFAM" id="SSF51230">
    <property type="entry name" value="Single hybrid motif"/>
    <property type="match status" value="1"/>
</dbReference>
<dbReference type="Gene3D" id="4.10.320.10">
    <property type="entry name" value="E3-binding domain"/>
    <property type="match status" value="1"/>
</dbReference>
<dbReference type="PROSITE" id="PS00189">
    <property type="entry name" value="LIPOYL"/>
    <property type="match status" value="1"/>
</dbReference>
<dbReference type="InterPro" id="IPR011053">
    <property type="entry name" value="Single_hybrid_motif"/>
</dbReference>
<dbReference type="InterPro" id="IPR000073">
    <property type="entry name" value="AB_hydrolase_1"/>
</dbReference>
<dbReference type="InterPro" id="IPR050266">
    <property type="entry name" value="AB_hydrolase_sf"/>
</dbReference>
<dbReference type="SUPFAM" id="SSF47005">
    <property type="entry name" value="Peripheral subunit-binding domain of 2-oxo acid dehydrogenase complex"/>
    <property type="match status" value="1"/>
</dbReference>
<dbReference type="SUPFAM" id="SSF53474">
    <property type="entry name" value="alpha/beta-Hydrolases"/>
    <property type="match status" value="1"/>
</dbReference>